<dbReference type="SUPFAM" id="SSF52980">
    <property type="entry name" value="Restriction endonuclease-like"/>
    <property type="match status" value="1"/>
</dbReference>
<reference evidence="1 2" key="1">
    <citation type="journal article" date="2020" name="ISME J.">
        <title>Comparative genomics reveals insights into cyanobacterial evolution and habitat adaptation.</title>
        <authorList>
            <person name="Chen M.Y."/>
            <person name="Teng W.K."/>
            <person name="Zhao L."/>
            <person name="Hu C.X."/>
            <person name="Zhou Y.K."/>
            <person name="Han B.P."/>
            <person name="Song L.R."/>
            <person name="Shu W.S."/>
        </authorList>
    </citation>
    <scope>NUCLEOTIDE SEQUENCE [LARGE SCALE GENOMIC DNA]</scope>
    <source>
        <strain evidence="1 2">FACHB-159</strain>
    </source>
</reference>
<evidence type="ECO:0000313" key="2">
    <source>
        <dbReference type="Proteomes" id="UP000637383"/>
    </source>
</evidence>
<dbReference type="Proteomes" id="UP000637383">
    <property type="component" value="Unassembled WGS sequence"/>
</dbReference>
<keyword evidence="2" id="KW-1185">Reference proteome</keyword>
<dbReference type="RefSeq" id="WP_190954814.1">
    <property type="nucleotide sequence ID" value="NZ_JACJTU010000007.1"/>
</dbReference>
<gene>
    <name evidence="1" type="ORF">H6H03_09215</name>
</gene>
<protein>
    <recommendedName>
        <fullName evidence="3">Restriction endonuclease type IV Mrr domain-containing protein</fullName>
    </recommendedName>
</protein>
<dbReference type="EMBL" id="JACJTU010000007">
    <property type="protein sequence ID" value="MBD2734093.1"/>
    <property type="molecule type" value="Genomic_DNA"/>
</dbReference>
<dbReference type="InterPro" id="IPR011335">
    <property type="entry name" value="Restrct_endonuc-II-like"/>
</dbReference>
<accession>A0ABR8K6Y3</accession>
<sequence length="461" mass="54707">MSYQNYRKISTYEINGYTFDDWYKILVNANKMILLEVPCPSWGSCNSHLDIADDYYGALILGESIAEYCEEISYHIGNSSIQFLLQVRDVTILAEKLAWYSQLTEDEYSEFYSDFNLEERTKIYFPDIADSFLANYIGGEYDLDDEEVEESHRKYPERRHQFWKSFASLDIGYEFYVSRYSWIVPLEGDITELLQKYGGVEDELLLLEEANYLSILNHEPIVFNKTSVVSFPQERLFQTQTCARDILLQKYKDKYFDIQDFNQQMKKIFLAKEGDILIVCDEFYKYVFFRDCLEKVRYDKLEEYLNIFKGLVGKQNEMVYSWQKLNDEQFEELCYHIICKHYKPIKIRKMGKSRSRDGGRDIEFYTPARLGTDSIKWIVQCKLIRDGSSLTASKINMMDTIAQYGAKGFCVMTSSVIDSNLYDRLDDIKRNYGIEIDDWSKLEIENFLDKYQELKHKYFFD</sequence>
<dbReference type="Gene3D" id="3.40.1350.10">
    <property type="match status" value="1"/>
</dbReference>
<comment type="caution">
    <text evidence="1">The sequence shown here is derived from an EMBL/GenBank/DDBJ whole genome shotgun (WGS) entry which is preliminary data.</text>
</comment>
<dbReference type="InterPro" id="IPR011856">
    <property type="entry name" value="tRNA_endonuc-like_dom_sf"/>
</dbReference>
<organism evidence="1 2">
    <name type="scientific">Nostoc paludosum FACHB-159</name>
    <dbReference type="NCBI Taxonomy" id="2692908"/>
    <lineage>
        <taxon>Bacteria</taxon>
        <taxon>Bacillati</taxon>
        <taxon>Cyanobacteriota</taxon>
        <taxon>Cyanophyceae</taxon>
        <taxon>Nostocales</taxon>
        <taxon>Nostocaceae</taxon>
        <taxon>Nostoc</taxon>
    </lineage>
</organism>
<evidence type="ECO:0008006" key="3">
    <source>
        <dbReference type="Google" id="ProtNLM"/>
    </source>
</evidence>
<proteinExistence type="predicted"/>
<evidence type="ECO:0000313" key="1">
    <source>
        <dbReference type="EMBL" id="MBD2734093.1"/>
    </source>
</evidence>
<name>A0ABR8K6Y3_9NOSO</name>